<evidence type="ECO:0000256" key="1">
    <source>
        <dbReference type="SAM" id="SignalP"/>
    </source>
</evidence>
<feature type="domain" description="GH64" evidence="2">
    <location>
        <begin position="21"/>
        <end position="198"/>
    </location>
</feature>
<evidence type="ECO:0000313" key="4">
    <source>
        <dbReference type="Proteomes" id="UP000094329"/>
    </source>
</evidence>
<feature type="chain" id="PRO_5045225313" description="GH64 domain-containing protein" evidence="1">
    <location>
        <begin position="26"/>
        <end position="198"/>
    </location>
</feature>
<dbReference type="PROSITE" id="PS52006">
    <property type="entry name" value="GH64"/>
    <property type="match status" value="1"/>
</dbReference>
<name>A0ABX3A9W5_9GAMM</name>
<dbReference type="InterPro" id="IPR037176">
    <property type="entry name" value="Osmotin/thaumatin-like_sf"/>
</dbReference>
<gene>
    <name evidence="3" type="ORF">BGC07_08235</name>
</gene>
<keyword evidence="4" id="KW-1185">Reference proteome</keyword>
<protein>
    <recommendedName>
        <fullName evidence="2">GH64 domain-containing protein</fullName>
    </recommendedName>
</protein>
<dbReference type="InterPro" id="IPR032477">
    <property type="entry name" value="Glyco_hydro_64"/>
</dbReference>
<dbReference type="Gene3D" id="2.60.110.10">
    <property type="entry name" value="Thaumatin"/>
    <property type="match status" value="1"/>
</dbReference>
<evidence type="ECO:0000313" key="3">
    <source>
        <dbReference type="EMBL" id="ODN42914.1"/>
    </source>
</evidence>
<accession>A0ABX3A9W5</accession>
<dbReference type="Pfam" id="PF16483">
    <property type="entry name" value="Glyco_hydro_64"/>
    <property type="match status" value="1"/>
</dbReference>
<sequence>MKIIKPLPLLVFAATTTALSSNALANSVVHSSQDAQHWQINVKNLLANKPTVYAIITATDPATGSIAYLNNATGKLIDVDAKNNNSDPYSFKIAPEQVVSLPYGYSGRIYFSEDEKLSIPAVQNPDTKKWGFVQPNMVSNTTPLYDKVEWDFRNQAGNNRTVMNQTNVDFYGFSINLKQSGGEPVGDVGLSKKSRYGH</sequence>
<dbReference type="RefSeq" id="WP_069312710.1">
    <property type="nucleotide sequence ID" value="NZ_MDTU01000001.1"/>
</dbReference>
<reference evidence="3 4" key="1">
    <citation type="submission" date="2016-08" db="EMBL/GenBank/DDBJ databases">
        <title>Draft genome sequence of Candidatus Piscirickettsia litoralis, from seawater.</title>
        <authorList>
            <person name="Wan X."/>
            <person name="Lee A.J."/>
            <person name="Hou S."/>
            <person name="Donachie S.P."/>
        </authorList>
    </citation>
    <scope>NUCLEOTIDE SEQUENCE [LARGE SCALE GENOMIC DNA]</scope>
    <source>
        <strain evidence="3 4">Y2</strain>
    </source>
</reference>
<keyword evidence="1" id="KW-0732">Signal</keyword>
<dbReference type="Proteomes" id="UP000094329">
    <property type="component" value="Unassembled WGS sequence"/>
</dbReference>
<feature type="signal peptide" evidence="1">
    <location>
        <begin position="1"/>
        <end position="25"/>
    </location>
</feature>
<comment type="caution">
    <text evidence="3">The sequence shown here is derived from an EMBL/GenBank/DDBJ whole genome shotgun (WGS) entry which is preliminary data.</text>
</comment>
<dbReference type="EMBL" id="MDTU01000001">
    <property type="protein sequence ID" value="ODN42914.1"/>
    <property type="molecule type" value="Genomic_DNA"/>
</dbReference>
<organism evidence="3 4">
    <name type="scientific">Piscirickettsia litoralis</name>
    <dbReference type="NCBI Taxonomy" id="1891921"/>
    <lineage>
        <taxon>Bacteria</taxon>
        <taxon>Pseudomonadati</taxon>
        <taxon>Pseudomonadota</taxon>
        <taxon>Gammaproteobacteria</taxon>
        <taxon>Thiotrichales</taxon>
        <taxon>Piscirickettsiaceae</taxon>
        <taxon>Piscirickettsia</taxon>
    </lineage>
</organism>
<proteinExistence type="predicted"/>
<evidence type="ECO:0000259" key="2">
    <source>
        <dbReference type="PROSITE" id="PS52006"/>
    </source>
</evidence>